<dbReference type="PANTHER" id="PTHR22855">
    <property type="entry name" value="ACETYL, PROPIONYL, PYRUVATE, AND GLUTACONYL CARBOXYLASE-RELATED"/>
    <property type="match status" value="1"/>
</dbReference>
<reference evidence="3 4" key="1">
    <citation type="submission" date="2018-06" db="EMBL/GenBank/DDBJ databases">
        <title>Streptomyces reniochalinae sp. nov. and Streptomyces diacarnus sp. nov. from marine sponges.</title>
        <authorList>
            <person name="Li L."/>
        </authorList>
    </citation>
    <scope>NUCLEOTIDE SEQUENCE [LARGE SCALE GENOMIC DNA]</scope>
    <source>
        <strain evidence="3 4">LHW51701</strain>
    </source>
</reference>
<accession>A0A367FCR6</accession>
<dbReference type="PROSITE" id="PS50989">
    <property type="entry name" value="COA_CT_CTER"/>
    <property type="match status" value="1"/>
</dbReference>
<dbReference type="InterPro" id="IPR029045">
    <property type="entry name" value="ClpP/crotonase-like_dom_sf"/>
</dbReference>
<gene>
    <name evidence="3" type="ORF">DTL70_03055</name>
</gene>
<dbReference type="EMBL" id="QOIN01000026">
    <property type="protein sequence ID" value="RCG28158.1"/>
    <property type="molecule type" value="Genomic_DNA"/>
</dbReference>
<dbReference type="InterPro" id="IPR011762">
    <property type="entry name" value="COA_CT_N"/>
</dbReference>
<dbReference type="GO" id="GO:0016874">
    <property type="term" value="F:ligase activity"/>
    <property type="evidence" value="ECO:0007669"/>
    <property type="project" value="InterPro"/>
</dbReference>
<protein>
    <submittedName>
        <fullName evidence="3">Acyl-CoA carboxylase subunit beta</fullName>
    </submittedName>
</protein>
<dbReference type="SUPFAM" id="SSF52096">
    <property type="entry name" value="ClpP/crotonase"/>
    <property type="match status" value="2"/>
</dbReference>
<name>A0A367FCR6_9ACTN</name>
<dbReference type="RefSeq" id="WP_114020314.1">
    <property type="nucleotide sequence ID" value="NZ_JBEYTF010000020.1"/>
</dbReference>
<sequence>MDTSTPEYGAHRETMLGKLAELDAEQAKALAGGGEKYVARHRGRGKLPARERIELLLDADTPFLELSPLAAWGSDYTTGASLVAGIGVIEGVECLITANDPTVRGGASNPWTLKKALRANEIAYQNRLPCVSLVESGGADLPSQKEIFIPGGALFRDITRLSEAGIPTVAVVFGNSTAGGAYIPGMSDHVIMVKERAKVFLGGPPLVKMATGEEADDEELGGADMHARTSGLADHYAVDEPDALRQARRVVARLNWRKAHPDPEQDTVAEPVHDPEELLGIVPGDLKVPFDPREVIARIVDGSAFDEFKPLYGASLVTGWARLHGYPVGILANARGVLFSEESQKATQFIQLANQRDIPLLFLHNTTGYMVGKEYEQGGIVKHGSMMINAVSNSKVPHLSVLMGASYGAGHYGMCGRAYEPRFLFAWPSAKSAVMGPQQLAGVLSIVMRESAAAKGRPFDEEADAGMRAMVEQQIESESLPMFLSGRLYDDGVIDPRDTRTVLGICLSAVHTAPVTGARGGFGVFRM</sequence>
<dbReference type="Proteomes" id="UP000252914">
    <property type="component" value="Unassembled WGS sequence"/>
</dbReference>
<dbReference type="PANTHER" id="PTHR22855:SF46">
    <property type="entry name" value="METHYLCROTONOYL-COA CARBOXYLASE"/>
    <property type="match status" value="1"/>
</dbReference>
<dbReference type="AlphaFoldDB" id="A0A367FCR6"/>
<comment type="caution">
    <text evidence="3">The sequence shown here is derived from an EMBL/GenBank/DDBJ whole genome shotgun (WGS) entry which is preliminary data.</text>
</comment>
<evidence type="ECO:0000313" key="4">
    <source>
        <dbReference type="Proteomes" id="UP000252914"/>
    </source>
</evidence>
<dbReference type="InterPro" id="IPR034733">
    <property type="entry name" value="AcCoA_carboxyl_beta"/>
</dbReference>
<evidence type="ECO:0000259" key="2">
    <source>
        <dbReference type="PROSITE" id="PS50989"/>
    </source>
</evidence>
<dbReference type="FunFam" id="3.90.226.10:FF:000030">
    <property type="entry name" value="Acetyl-CoA carboxylase carboxyltransferase subunit"/>
    <property type="match status" value="1"/>
</dbReference>
<feature type="domain" description="CoA carboxyltransferase N-terminal" evidence="1">
    <location>
        <begin position="15"/>
        <end position="266"/>
    </location>
</feature>
<dbReference type="Pfam" id="PF01039">
    <property type="entry name" value="Carboxyl_trans"/>
    <property type="match status" value="1"/>
</dbReference>
<feature type="domain" description="CoA carboxyltransferase C-terminal" evidence="2">
    <location>
        <begin position="264"/>
        <end position="527"/>
    </location>
</feature>
<proteinExistence type="predicted"/>
<evidence type="ECO:0000313" key="3">
    <source>
        <dbReference type="EMBL" id="RCG28158.1"/>
    </source>
</evidence>
<dbReference type="Gene3D" id="3.90.226.10">
    <property type="entry name" value="2-enoyl-CoA Hydratase, Chain A, domain 1"/>
    <property type="match status" value="2"/>
</dbReference>
<organism evidence="3 4">
    <name type="scientific">Streptomyces diacarni</name>
    <dbReference type="NCBI Taxonomy" id="2800381"/>
    <lineage>
        <taxon>Bacteria</taxon>
        <taxon>Bacillati</taxon>
        <taxon>Actinomycetota</taxon>
        <taxon>Actinomycetes</taxon>
        <taxon>Kitasatosporales</taxon>
        <taxon>Streptomycetaceae</taxon>
        <taxon>Streptomyces</taxon>
    </lineage>
</organism>
<dbReference type="PROSITE" id="PS50980">
    <property type="entry name" value="COA_CT_NTER"/>
    <property type="match status" value="1"/>
</dbReference>
<dbReference type="InterPro" id="IPR011763">
    <property type="entry name" value="COA_CT_C"/>
</dbReference>
<evidence type="ECO:0000259" key="1">
    <source>
        <dbReference type="PROSITE" id="PS50980"/>
    </source>
</evidence>
<dbReference type="FunFam" id="3.90.226.10:FF:000021">
    <property type="entry name" value="Acetyl-CoA carboxylase carboxyltransferase subunit"/>
    <property type="match status" value="1"/>
</dbReference>
<dbReference type="InterPro" id="IPR045190">
    <property type="entry name" value="MCCB/AccD1-like"/>
</dbReference>
<keyword evidence="4" id="KW-1185">Reference proteome</keyword>